<name>A0A7X2J0F1_9BACI</name>
<evidence type="ECO:0000256" key="2">
    <source>
        <dbReference type="ARBA" id="ARBA00023125"/>
    </source>
</evidence>
<dbReference type="OrthoDB" id="9799482at2"/>
<organism evidence="5 6">
    <name type="scientific">Metabacillus lacus</name>
    <dbReference type="NCBI Taxonomy" id="1983721"/>
    <lineage>
        <taxon>Bacteria</taxon>
        <taxon>Bacillati</taxon>
        <taxon>Bacillota</taxon>
        <taxon>Bacilli</taxon>
        <taxon>Bacillales</taxon>
        <taxon>Bacillaceae</taxon>
        <taxon>Metabacillus</taxon>
    </lineage>
</organism>
<dbReference type="PANTHER" id="PTHR43537:SF5">
    <property type="entry name" value="UXU OPERON TRANSCRIPTIONAL REGULATOR"/>
    <property type="match status" value="1"/>
</dbReference>
<evidence type="ECO:0000256" key="1">
    <source>
        <dbReference type="ARBA" id="ARBA00023015"/>
    </source>
</evidence>
<sequence>MVKETFFNSKSEHRVYAVLRVLADEDAPLGSWILKEKLEHFGIQISIASIGRFLKELDAKEYTVLIGNQGRKISEKGFSFLREMEDDLFRFQLEKDFFDASKPKSFQDFLDLLHARKVIEVETAKLAALHADREIISRLEESLKDHCDHASANADLTEISCHFHELVAEASGNRFFYSTLKLLILEEIELEKKYPYFSSLTQGRHYIQDHQEIVFAIKNGDSQSAMLHMESHMNRLIKAIEQAIKGGDL</sequence>
<dbReference type="Pfam" id="PF08461">
    <property type="entry name" value="WHD_RNase_R"/>
    <property type="match status" value="1"/>
</dbReference>
<accession>A0A7X2J0F1</accession>
<dbReference type="EMBL" id="WKKI01000022">
    <property type="protein sequence ID" value="MRX72822.1"/>
    <property type="molecule type" value="Genomic_DNA"/>
</dbReference>
<dbReference type="GO" id="GO:0003677">
    <property type="term" value="F:DNA binding"/>
    <property type="evidence" value="ECO:0007669"/>
    <property type="project" value="UniProtKB-KW"/>
</dbReference>
<proteinExistence type="predicted"/>
<keyword evidence="2" id="KW-0238">DNA-binding</keyword>
<dbReference type="Gene3D" id="1.20.120.530">
    <property type="entry name" value="GntR ligand-binding domain-like"/>
    <property type="match status" value="1"/>
</dbReference>
<dbReference type="Proteomes" id="UP000448867">
    <property type="component" value="Unassembled WGS sequence"/>
</dbReference>
<keyword evidence="3" id="KW-0804">Transcription</keyword>
<dbReference type="InterPro" id="IPR008920">
    <property type="entry name" value="TF_FadR/GntR_C"/>
</dbReference>
<dbReference type="PANTHER" id="PTHR43537">
    <property type="entry name" value="TRANSCRIPTIONAL REGULATOR, GNTR FAMILY"/>
    <property type="match status" value="1"/>
</dbReference>
<evidence type="ECO:0000313" key="6">
    <source>
        <dbReference type="Proteomes" id="UP000448867"/>
    </source>
</evidence>
<dbReference type="AlphaFoldDB" id="A0A7X2J0F1"/>
<gene>
    <name evidence="5" type="ORF">GJU40_11760</name>
</gene>
<evidence type="ECO:0000259" key="4">
    <source>
        <dbReference type="SMART" id="SM00895"/>
    </source>
</evidence>
<dbReference type="SMART" id="SM00895">
    <property type="entry name" value="FCD"/>
    <property type="match status" value="1"/>
</dbReference>
<evidence type="ECO:0000256" key="3">
    <source>
        <dbReference type="ARBA" id="ARBA00023163"/>
    </source>
</evidence>
<dbReference type="SUPFAM" id="SSF48008">
    <property type="entry name" value="GntR ligand-binding domain-like"/>
    <property type="match status" value="1"/>
</dbReference>
<evidence type="ECO:0000313" key="5">
    <source>
        <dbReference type="EMBL" id="MRX72822.1"/>
    </source>
</evidence>
<dbReference type="Pfam" id="PF07729">
    <property type="entry name" value="FCD"/>
    <property type="match status" value="1"/>
</dbReference>
<dbReference type="RefSeq" id="WP_154307978.1">
    <property type="nucleotide sequence ID" value="NZ_WKKI01000022.1"/>
</dbReference>
<feature type="domain" description="GntR C-terminal" evidence="4">
    <location>
        <begin position="111"/>
        <end position="235"/>
    </location>
</feature>
<dbReference type="InterPro" id="IPR013668">
    <property type="entry name" value="RNase_R_HTH_12"/>
</dbReference>
<keyword evidence="1" id="KW-0805">Transcription regulation</keyword>
<keyword evidence="6" id="KW-1185">Reference proteome</keyword>
<reference evidence="5 6" key="1">
    <citation type="submission" date="2019-11" db="EMBL/GenBank/DDBJ databases">
        <title>Bacillus lacus genome.</title>
        <authorList>
            <person name="Allen C.J."/>
            <person name="Newman J.D."/>
        </authorList>
    </citation>
    <scope>NUCLEOTIDE SEQUENCE [LARGE SCALE GENOMIC DNA]</scope>
    <source>
        <strain evidence="5 6">KCTC 33946</strain>
    </source>
</reference>
<protein>
    <submittedName>
        <fullName evidence="5">FCD domain-containing protein</fullName>
    </submittedName>
</protein>
<comment type="caution">
    <text evidence="5">The sequence shown here is derived from an EMBL/GenBank/DDBJ whole genome shotgun (WGS) entry which is preliminary data.</text>
</comment>
<dbReference type="InterPro" id="IPR011711">
    <property type="entry name" value="GntR_C"/>
</dbReference>